<comment type="caution">
    <text evidence="2">The sequence shown here is derived from an EMBL/GenBank/DDBJ whole genome shotgun (WGS) entry which is preliminary data.</text>
</comment>
<evidence type="ECO:0000256" key="1">
    <source>
        <dbReference type="SAM" id="MobiDB-lite"/>
    </source>
</evidence>
<feature type="compositionally biased region" description="Low complexity" evidence="1">
    <location>
        <begin position="348"/>
        <end position="363"/>
    </location>
</feature>
<sequence>VDRPPTLTRRWRNWPFAVRERASRPSFLRAQVLRVQRPPRGSAAPPALRGGPPAAGPVRRAGAAGRAAGRAAVPAGAGLPGQVRQPGAPGCADGGGARPGGSHSCLWRAASSQEEAAPPGGHRRRRRGGGVLCRPSGGADRILGGAGRAAGGPRGRRARGRRGRLPGRGAGPSSGPLAVASGRCSCASCSRPSRRGLLGGAASAPTRAPRRASSLPGCCRRCGSRSSWWGFADAAGPRCRPASPQSACLRVLCEASSVCPAESFTFQASTCVFFKLPEIGSQSTRILRMSDVPRSPVHRPFSVYPWSHSLAAPRSKMVGLAFKGHGTLIPHLISITAPTASPHEHRLASASHSRPSRTPSSSP</sequence>
<feature type="region of interest" description="Disordered" evidence="1">
    <location>
        <begin position="35"/>
        <end position="178"/>
    </location>
</feature>
<protein>
    <submittedName>
        <fullName evidence="2">Uncharacterized protein</fullName>
    </submittedName>
</protein>
<dbReference type="EMBL" id="CAUYUJ010016391">
    <property type="protein sequence ID" value="CAK0864702.1"/>
    <property type="molecule type" value="Genomic_DNA"/>
</dbReference>
<feature type="non-terminal residue" evidence="2">
    <location>
        <position position="1"/>
    </location>
</feature>
<reference evidence="2" key="1">
    <citation type="submission" date="2023-10" db="EMBL/GenBank/DDBJ databases">
        <authorList>
            <person name="Chen Y."/>
            <person name="Shah S."/>
            <person name="Dougan E. K."/>
            <person name="Thang M."/>
            <person name="Chan C."/>
        </authorList>
    </citation>
    <scope>NUCLEOTIDE SEQUENCE [LARGE SCALE GENOMIC DNA]</scope>
</reference>
<name>A0ABN9UZM8_9DINO</name>
<evidence type="ECO:0000313" key="3">
    <source>
        <dbReference type="Proteomes" id="UP001189429"/>
    </source>
</evidence>
<feature type="region of interest" description="Disordered" evidence="1">
    <location>
        <begin position="192"/>
        <end position="216"/>
    </location>
</feature>
<feature type="compositionally biased region" description="Basic residues" evidence="1">
    <location>
        <begin position="154"/>
        <end position="165"/>
    </location>
</feature>
<dbReference type="Proteomes" id="UP001189429">
    <property type="component" value="Unassembled WGS sequence"/>
</dbReference>
<feature type="compositionally biased region" description="Low complexity" evidence="1">
    <location>
        <begin position="201"/>
        <end position="216"/>
    </location>
</feature>
<evidence type="ECO:0000313" key="2">
    <source>
        <dbReference type="EMBL" id="CAK0864702.1"/>
    </source>
</evidence>
<keyword evidence="3" id="KW-1185">Reference proteome</keyword>
<organism evidence="2 3">
    <name type="scientific">Prorocentrum cordatum</name>
    <dbReference type="NCBI Taxonomy" id="2364126"/>
    <lineage>
        <taxon>Eukaryota</taxon>
        <taxon>Sar</taxon>
        <taxon>Alveolata</taxon>
        <taxon>Dinophyceae</taxon>
        <taxon>Prorocentrales</taxon>
        <taxon>Prorocentraceae</taxon>
        <taxon>Prorocentrum</taxon>
    </lineage>
</organism>
<feature type="compositionally biased region" description="Low complexity" evidence="1">
    <location>
        <begin position="38"/>
        <end position="91"/>
    </location>
</feature>
<feature type="region of interest" description="Disordered" evidence="1">
    <location>
        <begin position="343"/>
        <end position="363"/>
    </location>
</feature>
<feature type="compositionally biased region" description="Gly residues" evidence="1">
    <location>
        <begin position="144"/>
        <end position="153"/>
    </location>
</feature>
<proteinExistence type="predicted"/>
<accession>A0ABN9UZM8</accession>
<gene>
    <name evidence="2" type="ORF">PCOR1329_LOCUS52493</name>
</gene>